<dbReference type="InterPro" id="IPR035895">
    <property type="entry name" value="HPr-like_sf"/>
</dbReference>
<dbReference type="CDD" id="cd00367">
    <property type="entry name" value="PTS-HPr_like"/>
    <property type="match status" value="1"/>
</dbReference>
<dbReference type="PANTHER" id="PTHR33705">
    <property type="entry name" value="PHOSPHOCARRIER PROTEIN HPR"/>
    <property type="match status" value="1"/>
</dbReference>
<dbReference type="GO" id="GO:0005737">
    <property type="term" value="C:cytoplasm"/>
    <property type="evidence" value="ECO:0007669"/>
    <property type="project" value="UniProtKB-SubCell"/>
</dbReference>
<dbReference type="PRINTS" id="PR00107">
    <property type="entry name" value="PHOSPHOCPHPR"/>
</dbReference>
<gene>
    <name evidence="5" type="ORF">SAMN05421799_11255</name>
</gene>
<organism evidence="5 6">
    <name type="scientific">Alicyclobacillus vulcanalis</name>
    <dbReference type="NCBI Taxonomy" id="252246"/>
    <lineage>
        <taxon>Bacteria</taxon>
        <taxon>Bacillati</taxon>
        <taxon>Bacillota</taxon>
        <taxon>Bacilli</taxon>
        <taxon>Bacillales</taxon>
        <taxon>Alicyclobacillaceae</taxon>
        <taxon>Alicyclobacillus</taxon>
    </lineage>
</organism>
<dbReference type="NCBIfam" id="TIGR01003">
    <property type="entry name" value="PTS_HPr_family"/>
    <property type="match status" value="1"/>
</dbReference>
<reference evidence="6" key="1">
    <citation type="submission" date="2017-01" db="EMBL/GenBank/DDBJ databases">
        <authorList>
            <person name="Varghese N."/>
            <person name="Submissions S."/>
        </authorList>
    </citation>
    <scope>NUCLEOTIDE SEQUENCE [LARGE SCALE GENOMIC DNA]</scope>
    <source>
        <strain evidence="6">DSM 16176</strain>
    </source>
</reference>
<evidence type="ECO:0000256" key="3">
    <source>
        <dbReference type="ARBA" id="ARBA00022683"/>
    </source>
</evidence>
<dbReference type="Proteomes" id="UP000186156">
    <property type="component" value="Unassembled WGS sequence"/>
</dbReference>
<keyword evidence="2" id="KW-0963">Cytoplasm</keyword>
<dbReference type="Pfam" id="PF00381">
    <property type="entry name" value="PTS-HPr"/>
    <property type="match status" value="1"/>
</dbReference>
<sequence length="87" mass="9308">MVEKVLTVHLPQGLAARPAAEFVKRASSFSSQVRIGKNGHFVDAKSVLGVMSMAIARGETVTLQAEGSDAEQAVHALAELLERDTFE</sequence>
<dbReference type="RefSeq" id="WP_076348690.1">
    <property type="nucleotide sequence ID" value="NZ_FTOO01000012.1"/>
</dbReference>
<evidence type="ECO:0000256" key="2">
    <source>
        <dbReference type="ARBA" id="ARBA00022490"/>
    </source>
</evidence>
<dbReference type="AlphaFoldDB" id="A0A1N7PAJ4"/>
<dbReference type="STRING" id="252246.SAMN05421799_11255"/>
<proteinExistence type="predicted"/>
<dbReference type="PANTHER" id="PTHR33705:SF2">
    <property type="entry name" value="PHOSPHOCARRIER PROTEIN NPR"/>
    <property type="match status" value="1"/>
</dbReference>
<feature type="domain" description="HPr" evidence="4">
    <location>
        <begin position="1"/>
        <end position="87"/>
    </location>
</feature>
<name>A0A1N7PAJ4_9BACL</name>
<dbReference type="OrthoDB" id="9809047at2"/>
<dbReference type="Gene3D" id="3.30.1340.10">
    <property type="entry name" value="HPr-like"/>
    <property type="match status" value="1"/>
</dbReference>
<keyword evidence="6" id="KW-1185">Reference proteome</keyword>
<dbReference type="InterPro" id="IPR000032">
    <property type="entry name" value="HPr-like"/>
</dbReference>
<evidence type="ECO:0000313" key="5">
    <source>
        <dbReference type="EMBL" id="SIT07536.1"/>
    </source>
</evidence>
<evidence type="ECO:0000256" key="1">
    <source>
        <dbReference type="ARBA" id="ARBA00004496"/>
    </source>
</evidence>
<evidence type="ECO:0000259" key="4">
    <source>
        <dbReference type="PROSITE" id="PS51350"/>
    </source>
</evidence>
<keyword evidence="3" id="KW-0598">Phosphotransferase system</keyword>
<protein>
    <submittedName>
        <fullName evidence="5">Catabolite repression HPr-like protein/phosphocarrier protein</fullName>
    </submittedName>
</protein>
<evidence type="ECO:0000313" key="6">
    <source>
        <dbReference type="Proteomes" id="UP000186156"/>
    </source>
</evidence>
<dbReference type="PROSITE" id="PS51350">
    <property type="entry name" value="PTS_HPR_DOM"/>
    <property type="match status" value="1"/>
</dbReference>
<dbReference type="InterPro" id="IPR050399">
    <property type="entry name" value="HPr"/>
</dbReference>
<accession>A0A1N7PAJ4</accession>
<dbReference type="EMBL" id="FTOO01000012">
    <property type="protein sequence ID" value="SIT07536.1"/>
    <property type="molecule type" value="Genomic_DNA"/>
</dbReference>
<dbReference type="GO" id="GO:0009401">
    <property type="term" value="P:phosphoenolpyruvate-dependent sugar phosphotransferase system"/>
    <property type="evidence" value="ECO:0007669"/>
    <property type="project" value="UniProtKB-KW"/>
</dbReference>
<comment type="subcellular location">
    <subcellularLocation>
        <location evidence="1">Cytoplasm</location>
    </subcellularLocation>
</comment>
<dbReference type="SUPFAM" id="SSF55594">
    <property type="entry name" value="HPr-like"/>
    <property type="match status" value="1"/>
</dbReference>